<comment type="similarity">
    <text evidence="1">Belongs to the peptidase S45 family.</text>
</comment>
<evidence type="ECO:0000256" key="4">
    <source>
        <dbReference type="ARBA" id="ARBA00023145"/>
    </source>
</evidence>
<dbReference type="Proteomes" id="UP000275394">
    <property type="component" value="Unassembled WGS sequence"/>
</dbReference>
<dbReference type="AlphaFoldDB" id="A0A3N2DZM3"/>
<protein>
    <submittedName>
        <fullName evidence="5">Acyl-homoserine-lactone acylase</fullName>
    </submittedName>
</protein>
<dbReference type="GO" id="GO:0017000">
    <property type="term" value="P:antibiotic biosynthetic process"/>
    <property type="evidence" value="ECO:0007669"/>
    <property type="project" value="InterPro"/>
</dbReference>
<proteinExistence type="inferred from homology"/>
<keyword evidence="2" id="KW-0732">Signal</keyword>
<dbReference type="Gene3D" id="3.60.20.10">
    <property type="entry name" value="Glutamine Phosphoribosylpyrophosphate, subunit 1, domain 1"/>
    <property type="match status" value="1"/>
</dbReference>
<name>A0A3N2DZM3_9GAMM</name>
<evidence type="ECO:0000313" key="6">
    <source>
        <dbReference type="Proteomes" id="UP000275394"/>
    </source>
</evidence>
<evidence type="ECO:0000256" key="3">
    <source>
        <dbReference type="ARBA" id="ARBA00022801"/>
    </source>
</evidence>
<dbReference type="InterPro" id="IPR043146">
    <property type="entry name" value="Penicillin_amidase_N_B-knob"/>
</dbReference>
<accession>A0A3N2DZM3</accession>
<dbReference type="Gene3D" id="1.10.439.10">
    <property type="entry name" value="Penicillin Amidohydrolase, domain 1"/>
    <property type="match status" value="1"/>
</dbReference>
<sequence length="823" mass="89829">MANFHQAFSILRRKYFLLPSLSAILVGCTGLSFTDTKAAYDAELYRTEGGIPHIIAADWGSLGFGTGYAAAQDHFCQQSRNILKFRGQLAANFGPANGNLASDYFFKLLAKEGVYDESVDEEFEQLFAGYAAGFNRYLRDTGIDNVTDPVCGGAAWVTPMTAQDVRRFHLTPAFLPSFAPLILAAHPPQNSASSVSTIEQAKQLAMLDPGKGNQLKEYAASFYNPTDKGSNGVAIGRDLTGDESGLLFANPHLNWQDFDFRMYAMHQIIPGVSNLLGANQAQRAHVGFGTNGDVAWTNTVSTSKAYMFYKLDLMPGNSLAYHYDEEQRSIEPVEVTVDVRDDNGQVRSQSHTFYKAGDAFIVGGKFPWNSSMAVSLRIANEGARGFQGGALAMARAKNVTELKAAINHYQATPGINTVAVDSHGDVLYGDLGPMVNFTDRQMSSCQLYDGPLYQGNRSECAWNTAADAAAPGLLGAGRQASIIRSDYVTNSNDSYWLANAQAPIAGIQQVQGSRNSERTLRTRSGLAMVAAMAEQGDVNETTLTQTLLSNQNYAGQLLRDDVVAICRSQPTAVVQGQEVDLREACEVLAAWDLHDNLESRGAHLFREFIRAANDDKFTRWLPKAFSYRIPFDENDPVNTPRGLDRSNNPAVLPALAKAVLRVESSGIALNARLADIQSTTRAGERVALPGGEEFEGVFNKMAYGPIGKQGYPEVTGSSASWVMTTKLAPERTQVQGVVAYSESSDSSSLHYNDMTKMFANKQLIDIPYTVAEVKKAALSQRHLTEGVAQCAGGGWQFFARDERACERQFEVIKKNQLKSFVEK</sequence>
<reference evidence="5 6" key="1">
    <citation type="submission" date="2018-11" db="EMBL/GenBank/DDBJ databases">
        <title>Genomic Encyclopedia of Type Strains, Phase IV (KMG-IV): sequencing the most valuable type-strain genomes for metagenomic binning, comparative biology and taxonomic classification.</title>
        <authorList>
            <person name="Goeker M."/>
        </authorList>
    </citation>
    <scope>NUCLEOTIDE SEQUENCE [LARGE SCALE GENOMIC DNA]</scope>
    <source>
        <strain evidence="5 6">DSM 100316</strain>
    </source>
</reference>
<organism evidence="5 6">
    <name type="scientific">Sinobacterium caligoides</name>
    <dbReference type="NCBI Taxonomy" id="933926"/>
    <lineage>
        <taxon>Bacteria</taxon>
        <taxon>Pseudomonadati</taxon>
        <taxon>Pseudomonadota</taxon>
        <taxon>Gammaproteobacteria</taxon>
        <taxon>Cellvibrionales</taxon>
        <taxon>Spongiibacteraceae</taxon>
        <taxon>Sinobacterium</taxon>
    </lineage>
</organism>
<evidence type="ECO:0000256" key="2">
    <source>
        <dbReference type="ARBA" id="ARBA00022729"/>
    </source>
</evidence>
<dbReference type="InterPro" id="IPR023343">
    <property type="entry name" value="Penicillin_amidase_dom1"/>
</dbReference>
<gene>
    <name evidence="5" type="ORF">EDC56_0846</name>
</gene>
<dbReference type="InterPro" id="IPR002692">
    <property type="entry name" value="S45"/>
</dbReference>
<evidence type="ECO:0000256" key="1">
    <source>
        <dbReference type="ARBA" id="ARBA00006586"/>
    </source>
</evidence>
<dbReference type="InterPro" id="IPR043147">
    <property type="entry name" value="Penicillin_amidase_A-knob"/>
</dbReference>
<dbReference type="PANTHER" id="PTHR34218">
    <property type="entry name" value="PEPTIDASE S45 PENICILLIN AMIDASE"/>
    <property type="match status" value="1"/>
</dbReference>
<dbReference type="SUPFAM" id="SSF56235">
    <property type="entry name" value="N-terminal nucleophile aminohydrolases (Ntn hydrolases)"/>
    <property type="match status" value="1"/>
</dbReference>
<keyword evidence="6" id="KW-1185">Reference proteome</keyword>
<dbReference type="InterPro" id="IPR029055">
    <property type="entry name" value="Ntn_hydrolases_N"/>
</dbReference>
<comment type="caution">
    <text evidence="5">The sequence shown here is derived from an EMBL/GenBank/DDBJ whole genome shotgun (WGS) entry which is preliminary data.</text>
</comment>
<dbReference type="EMBL" id="RKHR01000003">
    <property type="protein sequence ID" value="ROS05316.1"/>
    <property type="molecule type" value="Genomic_DNA"/>
</dbReference>
<keyword evidence="4" id="KW-0865">Zymogen</keyword>
<dbReference type="GO" id="GO:0016811">
    <property type="term" value="F:hydrolase activity, acting on carbon-nitrogen (but not peptide) bonds, in linear amides"/>
    <property type="evidence" value="ECO:0007669"/>
    <property type="project" value="InterPro"/>
</dbReference>
<dbReference type="Gene3D" id="2.30.120.10">
    <property type="match status" value="1"/>
</dbReference>
<dbReference type="Pfam" id="PF01804">
    <property type="entry name" value="Penicil_amidase"/>
    <property type="match status" value="1"/>
</dbReference>
<dbReference type="RefSeq" id="WP_162844071.1">
    <property type="nucleotide sequence ID" value="NZ_RKHR01000003.1"/>
</dbReference>
<dbReference type="Gene3D" id="1.10.1400.10">
    <property type="match status" value="1"/>
</dbReference>
<dbReference type="PANTHER" id="PTHR34218:SF3">
    <property type="entry name" value="ACYL-HOMOSERINE LACTONE ACYLASE PVDQ"/>
    <property type="match status" value="1"/>
</dbReference>
<evidence type="ECO:0000313" key="5">
    <source>
        <dbReference type="EMBL" id="ROS05316.1"/>
    </source>
</evidence>
<keyword evidence="3" id="KW-0378">Hydrolase</keyword>